<dbReference type="EMBL" id="UYJE01003361">
    <property type="protein sequence ID" value="VDI18580.1"/>
    <property type="molecule type" value="Genomic_DNA"/>
</dbReference>
<dbReference type="PANTHER" id="PTHR22605:SF16">
    <property type="entry name" value="E3 UBIQUITIN-PROTEIN LIGASE RNF213"/>
    <property type="match status" value="1"/>
</dbReference>
<dbReference type="OrthoDB" id="6135597at2759"/>
<reference evidence="1" key="1">
    <citation type="submission" date="2018-11" db="EMBL/GenBank/DDBJ databases">
        <authorList>
            <person name="Alioto T."/>
            <person name="Alioto T."/>
        </authorList>
    </citation>
    <scope>NUCLEOTIDE SEQUENCE</scope>
</reference>
<proteinExistence type="predicted"/>
<dbReference type="PANTHER" id="PTHR22605">
    <property type="entry name" value="RZ-TYPE DOMAIN-CONTAINING PROTEIN"/>
    <property type="match status" value="1"/>
</dbReference>
<accession>A0A8B6DHN8</accession>
<keyword evidence="2" id="KW-1185">Reference proteome</keyword>
<protein>
    <submittedName>
        <fullName evidence="1">Uncharacterized protein</fullName>
    </submittedName>
</protein>
<dbReference type="AlphaFoldDB" id="A0A8B6DHN8"/>
<organism evidence="1 2">
    <name type="scientific">Mytilus galloprovincialis</name>
    <name type="common">Mediterranean mussel</name>
    <dbReference type="NCBI Taxonomy" id="29158"/>
    <lineage>
        <taxon>Eukaryota</taxon>
        <taxon>Metazoa</taxon>
        <taxon>Spiralia</taxon>
        <taxon>Lophotrochozoa</taxon>
        <taxon>Mollusca</taxon>
        <taxon>Bivalvia</taxon>
        <taxon>Autobranchia</taxon>
        <taxon>Pteriomorphia</taxon>
        <taxon>Mytilida</taxon>
        <taxon>Mytiloidea</taxon>
        <taxon>Mytilidae</taxon>
        <taxon>Mytilinae</taxon>
        <taxon>Mytilus</taxon>
    </lineage>
</organism>
<evidence type="ECO:0000313" key="1">
    <source>
        <dbReference type="EMBL" id="VDI18580.1"/>
    </source>
</evidence>
<dbReference type="Proteomes" id="UP000596742">
    <property type="component" value="Unassembled WGS sequence"/>
</dbReference>
<dbReference type="InterPro" id="IPR031248">
    <property type="entry name" value="RNF213"/>
</dbReference>
<gene>
    <name evidence="1" type="ORF">MGAL_10B005622</name>
</gene>
<sequence length="519" mass="60150">MAIGANRNTQAVCSTIKPEIEQGEVHTYILEHMQKDLKSIATVLGKSKEDVLILIHYLLSEIMNYQTAARIGERVEDNICYLKDKRSRAIWEEKFNERYIEPVLERSEEILREVTQQVLSDKRFGADPLLQLLYETDNTTEFIGNSSLCENPSVWQFRERISVNHLIQKLTRSRQKCPILTQFLDEEHFLRCIRFVPSIIKLQRILIQKYSRKISRTEASSLSMEKVLQKFRNDPGGRELEKCWTDYKQVWGNIKQSLDGYGFPVNGSILYLSKEDCHKKIDDKTVLSYILPARKEKGLCAYALLFFLLEKQNLFLQKYCSEGGTKYDRLPRVHVRDISTAHLISYHPDRDLLPMVLANCNYSFEVGQGTKVEYNFASLERQLMDRLLFTKSVILMKDIDTALYRSETTNAVVFSSLRDKIRQERISPAVLGQIQEELRTKRLPELCDSIDHLDIAISFLKSVGCDPENPLSDFMINILKLGASFVSQKAQQSCKCKHVQSLWITLTLEKTKRLERANK</sequence>
<name>A0A8B6DHN8_MYTGA</name>
<comment type="caution">
    <text evidence="1">The sequence shown here is derived from an EMBL/GenBank/DDBJ whole genome shotgun (WGS) entry which is preliminary data.</text>
</comment>
<dbReference type="GO" id="GO:0016887">
    <property type="term" value="F:ATP hydrolysis activity"/>
    <property type="evidence" value="ECO:0007669"/>
    <property type="project" value="InterPro"/>
</dbReference>
<feature type="non-terminal residue" evidence="1">
    <location>
        <position position="519"/>
    </location>
</feature>
<dbReference type="GO" id="GO:0004842">
    <property type="term" value="F:ubiquitin-protein transferase activity"/>
    <property type="evidence" value="ECO:0007669"/>
    <property type="project" value="InterPro"/>
</dbReference>
<evidence type="ECO:0000313" key="2">
    <source>
        <dbReference type="Proteomes" id="UP000596742"/>
    </source>
</evidence>